<dbReference type="InterPro" id="IPR011919">
    <property type="entry name" value="Cell_div_ZipA"/>
</dbReference>
<evidence type="ECO:0000256" key="7">
    <source>
        <dbReference type="ARBA" id="ARBA00023306"/>
    </source>
</evidence>
<keyword evidence="2 8" id="KW-0997">Cell inner membrane</keyword>
<dbReference type="AlphaFoldDB" id="A0A5C1NKY5"/>
<keyword evidence="4 8" id="KW-0812">Transmembrane</keyword>
<comment type="similarity">
    <text evidence="8 9">Belongs to the ZipA family.</text>
</comment>
<evidence type="ECO:0000256" key="6">
    <source>
        <dbReference type="ARBA" id="ARBA00023136"/>
    </source>
</evidence>
<protein>
    <recommendedName>
        <fullName evidence="8 9">Cell division protein ZipA</fullName>
    </recommendedName>
</protein>
<dbReference type="RefSeq" id="WP_149286179.1">
    <property type="nucleotide sequence ID" value="NZ_CP038437.2"/>
</dbReference>
<keyword evidence="7 8" id="KW-0131">Cell cycle</keyword>
<feature type="region of interest" description="Disordered" evidence="10">
    <location>
        <begin position="268"/>
        <end position="372"/>
    </location>
</feature>
<dbReference type="GO" id="GO:0000917">
    <property type="term" value="P:division septum assembly"/>
    <property type="evidence" value="ECO:0007669"/>
    <property type="project" value="TreeGrafter"/>
</dbReference>
<dbReference type="GO" id="GO:0005886">
    <property type="term" value="C:plasma membrane"/>
    <property type="evidence" value="ECO:0007669"/>
    <property type="project" value="UniProtKB-SubCell"/>
</dbReference>
<dbReference type="Pfam" id="PF04354">
    <property type="entry name" value="ZipA_C"/>
    <property type="match status" value="1"/>
</dbReference>
<feature type="compositionally biased region" description="Basic and acidic residues" evidence="10">
    <location>
        <begin position="209"/>
        <end position="225"/>
    </location>
</feature>
<keyword evidence="6 8" id="KW-0472">Membrane</keyword>
<comment type="function">
    <text evidence="8 9">Essential cell division protein that stabilizes the FtsZ protofilaments by cross-linking them and that serves as a cytoplasmic membrane anchor for the Z ring. Also required for the recruitment to the septal ring of downstream cell division proteins.</text>
</comment>
<evidence type="ECO:0000256" key="2">
    <source>
        <dbReference type="ARBA" id="ARBA00022519"/>
    </source>
</evidence>
<evidence type="ECO:0000256" key="3">
    <source>
        <dbReference type="ARBA" id="ARBA00022618"/>
    </source>
</evidence>
<feature type="compositionally biased region" description="Basic and acidic residues" evidence="10">
    <location>
        <begin position="294"/>
        <end position="334"/>
    </location>
</feature>
<dbReference type="GO" id="GO:0032153">
    <property type="term" value="C:cell division site"/>
    <property type="evidence" value="ECO:0007669"/>
    <property type="project" value="UniProtKB-UniRule"/>
</dbReference>
<dbReference type="SMART" id="SM00771">
    <property type="entry name" value="ZipA_C"/>
    <property type="match status" value="1"/>
</dbReference>
<proteinExistence type="inferred from homology"/>
<dbReference type="GO" id="GO:0043093">
    <property type="term" value="P:FtsZ-dependent cytokinesis"/>
    <property type="evidence" value="ECO:0007669"/>
    <property type="project" value="UniProtKB-UniRule"/>
</dbReference>
<feature type="compositionally biased region" description="Low complexity" evidence="10">
    <location>
        <begin position="171"/>
        <end position="183"/>
    </location>
</feature>
<feature type="compositionally biased region" description="Basic and acidic residues" evidence="10">
    <location>
        <begin position="125"/>
        <end position="136"/>
    </location>
</feature>
<evidence type="ECO:0000313" key="12">
    <source>
        <dbReference type="EMBL" id="QEM83057.1"/>
    </source>
</evidence>
<dbReference type="PANTHER" id="PTHR38685:SF1">
    <property type="entry name" value="CELL DIVISION PROTEIN ZIPA"/>
    <property type="match status" value="1"/>
</dbReference>
<evidence type="ECO:0000256" key="10">
    <source>
        <dbReference type="SAM" id="MobiDB-lite"/>
    </source>
</evidence>
<keyword evidence="5 8" id="KW-1133">Transmembrane helix</keyword>
<name>A0A5C1NKY5_9GAMM</name>
<dbReference type="Gene3D" id="3.30.1400.10">
    <property type="entry name" value="ZipA, C-terminal FtsZ-binding domain"/>
    <property type="match status" value="1"/>
</dbReference>
<keyword evidence="1 8" id="KW-1003">Cell membrane</keyword>
<feature type="compositionally biased region" description="Basic and acidic residues" evidence="10">
    <location>
        <begin position="156"/>
        <end position="170"/>
    </location>
</feature>
<keyword evidence="13" id="KW-1185">Reference proteome</keyword>
<evidence type="ECO:0000313" key="13">
    <source>
        <dbReference type="Proteomes" id="UP000324285"/>
    </source>
</evidence>
<evidence type="ECO:0000256" key="5">
    <source>
        <dbReference type="ARBA" id="ARBA00022989"/>
    </source>
</evidence>
<dbReference type="EMBL" id="CP038437">
    <property type="protein sequence ID" value="QEM83057.1"/>
    <property type="molecule type" value="Genomic_DNA"/>
</dbReference>
<evidence type="ECO:0000259" key="11">
    <source>
        <dbReference type="SMART" id="SM00771"/>
    </source>
</evidence>
<evidence type="ECO:0000256" key="1">
    <source>
        <dbReference type="ARBA" id="ARBA00022475"/>
    </source>
</evidence>
<evidence type="ECO:0000256" key="4">
    <source>
        <dbReference type="ARBA" id="ARBA00022692"/>
    </source>
</evidence>
<feature type="compositionally biased region" description="Basic and acidic residues" evidence="10">
    <location>
        <begin position="240"/>
        <end position="256"/>
    </location>
</feature>
<gene>
    <name evidence="8" type="primary">zipA</name>
    <name evidence="12" type="ORF">E4T21_17025</name>
</gene>
<accession>A0A5C1NKY5</accession>
<organism evidence="12 13">
    <name type="scientific">Halomonas binhaiensis</name>
    <dbReference type="NCBI Taxonomy" id="2562282"/>
    <lineage>
        <taxon>Bacteria</taxon>
        <taxon>Pseudomonadati</taxon>
        <taxon>Pseudomonadota</taxon>
        <taxon>Gammaproteobacteria</taxon>
        <taxon>Oceanospirillales</taxon>
        <taxon>Halomonadaceae</taxon>
        <taxon>Halomonas</taxon>
    </lineage>
</organism>
<feature type="region of interest" description="Disordered" evidence="10">
    <location>
        <begin position="40"/>
        <end position="256"/>
    </location>
</feature>
<comment type="subunit">
    <text evidence="8">Interacts with FtsZ via their C-terminal domains.</text>
</comment>
<dbReference type="PANTHER" id="PTHR38685">
    <property type="entry name" value="CELL DIVISION PROTEIN ZIPA"/>
    <property type="match status" value="1"/>
</dbReference>
<dbReference type="SUPFAM" id="SSF64383">
    <property type="entry name" value="Cell-division protein ZipA, C-terminal domain"/>
    <property type="match status" value="1"/>
</dbReference>
<feature type="compositionally biased region" description="Basic and acidic residues" evidence="10">
    <location>
        <begin position="93"/>
        <end position="112"/>
    </location>
</feature>
<evidence type="ECO:0000256" key="9">
    <source>
        <dbReference type="RuleBase" id="RU003612"/>
    </source>
</evidence>
<dbReference type="Proteomes" id="UP000324285">
    <property type="component" value="Chromosome"/>
</dbReference>
<feature type="compositionally biased region" description="Polar residues" evidence="10">
    <location>
        <begin position="113"/>
        <end position="122"/>
    </location>
</feature>
<keyword evidence="3 8" id="KW-0132">Cell division</keyword>
<dbReference type="InterPro" id="IPR007449">
    <property type="entry name" value="ZipA_FtsZ-bd_C"/>
</dbReference>
<dbReference type="HAMAP" id="MF_00509">
    <property type="entry name" value="ZipA"/>
    <property type="match status" value="1"/>
</dbReference>
<feature type="transmembrane region" description="Helical" evidence="8">
    <location>
        <begin position="6"/>
        <end position="24"/>
    </location>
</feature>
<sequence length="584" mass="64068">MELREWLIILGLALVTLIVIDGVRRLQRQRRTPRLDAVGMDVSNGVDAGERTSMSGGGAGEETVDEDANWELPNGGARVVRPAEATSRPQQKPKLERQEHPGPSRVLHEFRQAQKSHTQSQGVEDGSRVEKPRVRLESGVTSFGSSSGAAAASQEARVEVDKVEPDKTSREPVAASEVPAASSDMQAPVADAPSHNKAESVTTGADGSVKAEAEQAGAGKDKRTEPVLGSGDANDVVAEASEHEPLVADPADHDDFDEDQYRLVDFEGIGDSMKSRSRKVGSSMQRFSASMKKNLAERREHKRVERERRQQLKAEKAAEAARLAEQKAAEKAAAKEAQAAAAPSLDDNDPLFSPRREPNVDRGQYAEPQFTAGPARETMDDIEDHGYSEVRGDVTFDEAMEPAWDEPDYSKVRTHPVLEKALRHDVKAEHARDALSNAEEIIVISVMSRDDSGFPGSTLLELMMACGLRYSRDMGIFHRFETADADSALQFSMVNVLKPGIFPIEAMDEFSTPGVTLLMPLPSANDTSAAFEAMVETAMVIVRHLGGELKDENRSVMTAQTVEFARQRVQEFERRHRLHRYQAN</sequence>
<evidence type="ECO:0000256" key="8">
    <source>
        <dbReference type="HAMAP-Rule" id="MF_00509"/>
    </source>
</evidence>
<dbReference type="OrthoDB" id="7054914at2"/>
<comment type="subcellular location">
    <subcellularLocation>
        <location evidence="8">Cell inner membrane</location>
        <topology evidence="8">Single-pass type I membrane protein</topology>
    </subcellularLocation>
    <text evidence="8">Localizes to the Z ring in an FtsZ-dependent manner.</text>
</comment>
<reference evidence="12" key="1">
    <citation type="submission" date="2021-02" db="EMBL/GenBank/DDBJ databases">
        <title>Strain Y2R2, a novel species of the genus Halomonas.</title>
        <authorList>
            <person name="Huang H."/>
        </authorList>
    </citation>
    <scope>NUCLEOTIDE SEQUENCE</scope>
    <source>
        <strain evidence="12">Y2R2</strain>
    </source>
</reference>
<feature type="domain" description="ZipA C-terminal FtsZ-binding" evidence="11">
    <location>
        <begin position="438"/>
        <end position="569"/>
    </location>
</feature>
<dbReference type="KEGG" id="hbh:E4T21_17025"/>
<feature type="compositionally biased region" description="Low complexity" evidence="10">
    <location>
        <begin position="137"/>
        <end position="155"/>
    </location>
</feature>
<dbReference type="InterPro" id="IPR036765">
    <property type="entry name" value="ZipA_FtsZ-bd_C_sf"/>
</dbReference>